<accession>A0A9X4NMQ7</accession>
<dbReference type="Proteomes" id="UP001152876">
    <property type="component" value="Unassembled WGS sequence"/>
</dbReference>
<evidence type="ECO:0000313" key="2">
    <source>
        <dbReference type="Proteomes" id="UP001152876"/>
    </source>
</evidence>
<sequence length="92" mass="10763">MLCFLEFPEPLNALLLFCFEVSMPLEQGRVRRGKRHDRGRTWTECRSRWLRCRGDRRSLRLSQIGVKRDADERVKTDADALAVLPRKGFESG</sequence>
<evidence type="ECO:0000313" key="1">
    <source>
        <dbReference type="EMBL" id="MDG5973782.1"/>
    </source>
</evidence>
<reference evidence="1" key="1">
    <citation type="submission" date="2013-01" db="EMBL/GenBank/DDBJ databases">
        <title>Genome draft of Hydrogenophaga taeniospiralis 2K1.</title>
        <authorList>
            <person name="Gomila M."/>
            <person name="Lalucat J."/>
        </authorList>
    </citation>
    <scope>NUCLEOTIDE SEQUENCE</scope>
    <source>
        <strain evidence="1">CCUG 15921</strain>
    </source>
</reference>
<protein>
    <submittedName>
        <fullName evidence="1">Uncharacterized protein</fullName>
    </submittedName>
</protein>
<dbReference type="AlphaFoldDB" id="A0A9X4NMQ7"/>
<comment type="caution">
    <text evidence="1">The sequence shown here is derived from an EMBL/GenBank/DDBJ whole genome shotgun (WGS) entry which is preliminary data.</text>
</comment>
<organism evidence="1 2">
    <name type="scientific">Hydrogenophaga taeniospiralis CCUG 15921</name>
    <dbReference type="NCBI Taxonomy" id="1281780"/>
    <lineage>
        <taxon>Bacteria</taxon>
        <taxon>Pseudomonadati</taxon>
        <taxon>Pseudomonadota</taxon>
        <taxon>Betaproteobacteria</taxon>
        <taxon>Burkholderiales</taxon>
        <taxon>Comamonadaceae</taxon>
        <taxon>Hydrogenophaga</taxon>
    </lineage>
</organism>
<keyword evidence="2" id="KW-1185">Reference proteome</keyword>
<gene>
    <name evidence="1" type="ORF">H010_00875</name>
</gene>
<dbReference type="EMBL" id="AOGK01000001">
    <property type="protein sequence ID" value="MDG5973782.1"/>
    <property type="molecule type" value="Genomic_DNA"/>
</dbReference>
<proteinExistence type="predicted"/>
<name>A0A9X4NMQ7_9BURK</name>